<evidence type="ECO:0000313" key="2">
    <source>
        <dbReference type="Proteomes" id="UP000507962"/>
    </source>
</evidence>
<dbReference type="Proteomes" id="UP000507962">
    <property type="component" value="Unassembled WGS sequence"/>
</dbReference>
<organism evidence="1 2">
    <name type="scientific">Desulfoluna butyratoxydans</name>
    <dbReference type="NCBI Taxonomy" id="231438"/>
    <lineage>
        <taxon>Bacteria</taxon>
        <taxon>Pseudomonadati</taxon>
        <taxon>Thermodesulfobacteriota</taxon>
        <taxon>Desulfobacteria</taxon>
        <taxon>Desulfobacterales</taxon>
        <taxon>Desulfolunaceae</taxon>
        <taxon>Desulfoluna</taxon>
    </lineage>
</organism>
<accession>A0A4U8YGN5</accession>
<dbReference type="RefSeq" id="WP_180136646.1">
    <property type="nucleotide sequence ID" value="NZ_CAADHO010000001.1"/>
</dbReference>
<dbReference type="AlphaFoldDB" id="A0A4U8YGN5"/>
<gene>
    <name evidence="1" type="ORF">MSL71_80</name>
</gene>
<reference evidence="1 2" key="1">
    <citation type="submission" date="2019-03" db="EMBL/GenBank/DDBJ databases">
        <authorList>
            <person name="Nijsse B."/>
        </authorList>
    </citation>
    <scope>NUCLEOTIDE SEQUENCE [LARGE SCALE GENOMIC DNA]</scope>
    <source>
        <strain evidence="1">Desulfoluna butyratoxydans MSL71</strain>
    </source>
</reference>
<keyword evidence="2" id="KW-1185">Reference proteome</keyword>
<name>A0A4U8YGN5_9BACT</name>
<evidence type="ECO:0000313" key="1">
    <source>
        <dbReference type="EMBL" id="VFQ42390.1"/>
    </source>
</evidence>
<proteinExistence type="predicted"/>
<sequence length="69" mass="7375">MFLTAIASSASHILGRMALAVASEKILTRLVILGLKKLAKQTTNTVDDELVGMVATELSNHNLPEAEKV</sequence>
<protein>
    <submittedName>
        <fullName evidence="1">Uncharacterized protein</fullName>
    </submittedName>
</protein>
<dbReference type="EMBL" id="CAADHO010000001">
    <property type="protein sequence ID" value="VFQ42390.1"/>
    <property type="molecule type" value="Genomic_DNA"/>
</dbReference>